<protein>
    <submittedName>
        <fullName evidence="2">Uncharacterized protein</fullName>
    </submittedName>
</protein>
<keyword evidence="3" id="KW-1185">Reference proteome</keyword>
<accession>A0A453HB60</accession>
<evidence type="ECO:0000313" key="2">
    <source>
        <dbReference type="EnsemblPlants" id="AET4Gv20128100.70"/>
    </source>
</evidence>
<dbReference type="Proteomes" id="UP000015105">
    <property type="component" value="Chromosome 4D"/>
</dbReference>
<dbReference type="AlphaFoldDB" id="A0A453HB60"/>
<organism evidence="2 3">
    <name type="scientific">Aegilops tauschii subsp. strangulata</name>
    <name type="common">Goatgrass</name>
    <dbReference type="NCBI Taxonomy" id="200361"/>
    <lineage>
        <taxon>Eukaryota</taxon>
        <taxon>Viridiplantae</taxon>
        <taxon>Streptophyta</taxon>
        <taxon>Embryophyta</taxon>
        <taxon>Tracheophyta</taxon>
        <taxon>Spermatophyta</taxon>
        <taxon>Magnoliopsida</taxon>
        <taxon>Liliopsida</taxon>
        <taxon>Poales</taxon>
        <taxon>Poaceae</taxon>
        <taxon>BOP clade</taxon>
        <taxon>Pooideae</taxon>
        <taxon>Triticodae</taxon>
        <taxon>Triticeae</taxon>
        <taxon>Triticinae</taxon>
        <taxon>Aegilops</taxon>
    </lineage>
</organism>
<proteinExistence type="predicted"/>
<feature type="region of interest" description="Disordered" evidence="1">
    <location>
        <begin position="25"/>
        <end position="46"/>
    </location>
</feature>
<reference evidence="2" key="4">
    <citation type="submission" date="2019-03" db="UniProtKB">
        <authorList>
            <consortium name="EnsemblPlants"/>
        </authorList>
    </citation>
    <scope>IDENTIFICATION</scope>
</reference>
<reference evidence="3" key="1">
    <citation type="journal article" date="2014" name="Science">
        <title>Ancient hybridizations among the ancestral genomes of bread wheat.</title>
        <authorList>
            <consortium name="International Wheat Genome Sequencing Consortium,"/>
            <person name="Marcussen T."/>
            <person name="Sandve S.R."/>
            <person name="Heier L."/>
            <person name="Spannagl M."/>
            <person name="Pfeifer M."/>
            <person name="Jakobsen K.S."/>
            <person name="Wulff B.B."/>
            <person name="Steuernagel B."/>
            <person name="Mayer K.F."/>
            <person name="Olsen O.A."/>
        </authorList>
    </citation>
    <scope>NUCLEOTIDE SEQUENCE [LARGE SCALE GENOMIC DNA]</scope>
    <source>
        <strain evidence="3">cv. AL8/78</strain>
    </source>
</reference>
<sequence length="73" mass="8151">MTNVSWLGACYFFHLDDVVVARPIKSSRTHNNSTPRSARSSSTPRSVCHRRLLSSSMGDLCYVSLYDNPSIAM</sequence>
<evidence type="ECO:0000313" key="3">
    <source>
        <dbReference type="Proteomes" id="UP000015105"/>
    </source>
</evidence>
<reference evidence="3" key="2">
    <citation type="journal article" date="2017" name="Nat. Plants">
        <title>The Aegilops tauschii genome reveals multiple impacts of transposons.</title>
        <authorList>
            <person name="Zhao G."/>
            <person name="Zou C."/>
            <person name="Li K."/>
            <person name="Wang K."/>
            <person name="Li T."/>
            <person name="Gao L."/>
            <person name="Zhang X."/>
            <person name="Wang H."/>
            <person name="Yang Z."/>
            <person name="Liu X."/>
            <person name="Jiang W."/>
            <person name="Mao L."/>
            <person name="Kong X."/>
            <person name="Jiao Y."/>
            <person name="Jia J."/>
        </authorList>
    </citation>
    <scope>NUCLEOTIDE SEQUENCE [LARGE SCALE GENOMIC DNA]</scope>
    <source>
        <strain evidence="3">cv. AL8/78</strain>
    </source>
</reference>
<name>A0A453HB60_AEGTS</name>
<reference evidence="2" key="3">
    <citation type="journal article" date="2017" name="Nature">
        <title>Genome sequence of the progenitor of the wheat D genome Aegilops tauschii.</title>
        <authorList>
            <person name="Luo M.C."/>
            <person name="Gu Y.Q."/>
            <person name="Puiu D."/>
            <person name="Wang H."/>
            <person name="Twardziok S.O."/>
            <person name="Deal K.R."/>
            <person name="Huo N."/>
            <person name="Zhu T."/>
            <person name="Wang L."/>
            <person name="Wang Y."/>
            <person name="McGuire P.E."/>
            <person name="Liu S."/>
            <person name="Long H."/>
            <person name="Ramasamy R.K."/>
            <person name="Rodriguez J.C."/>
            <person name="Van S.L."/>
            <person name="Yuan L."/>
            <person name="Wang Z."/>
            <person name="Xia Z."/>
            <person name="Xiao L."/>
            <person name="Anderson O.D."/>
            <person name="Ouyang S."/>
            <person name="Liang Y."/>
            <person name="Zimin A.V."/>
            <person name="Pertea G."/>
            <person name="Qi P."/>
            <person name="Bennetzen J.L."/>
            <person name="Dai X."/>
            <person name="Dawson M.W."/>
            <person name="Muller H.G."/>
            <person name="Kugler K."/>
            <person name="Rivarola-Duarte L."/>
            <person name="Spannagl M."/>
            <person name="Mayer K.F.X."/>
            <person name="Lu F.H."/>
            <person name="Bevan M.W."/>
            <person name="Leroy P."/>
            <person name="Li P."/>
            <person name="You F.M."/>
            <person name="Sun Q."/>
            <person name="Liu Z."/>
            <person name="Lyons E."/>
            <person name="Wicker T."/>
            <person name="Salzberg S.L."/>
            <person name="Devos K.M."/>
            <person name="Dvorak J."/>
        </authorList>
    </citation>
    <scope>NUCLEOTIDE SEQUENCE [LARGE SCALE GENOMIC DNA]</scope>
    <source>
        <strain evidence="2">cv. AL8/78</strain>
    </source>
</reference>
<dbReference type="EnsemblPlants" id="AET4Gv20128100.70">
    <property type="protein sequence ID" value="AET4Gv20128100.70"/>
    <property type="gene ID" value="AET4Gv20128100"/>
</dbReference>
<evidence type="ECO:0000256" key="1">
    <source>
        <dbReference type="SAM" id="MobiDB-lite"/>
    </source>
</evidence>
<dbReference type="Gramene" id="AET4Gv20128100.70">
    <property type="protein sequence ID" value="AET4Gv20128100.70"/>
    <property type="gene ID" value="AET4Gv20128100"/>
</dbReference>
<feature type="compositionally biased region" description="Low complexity" evidence="1">
    <location>
        <begin position="33"/>
        <end position="46"/>
    </location>
</feature>
<reference evidence="2" key="5">
    <citation type="journal article" date="2021" name="G3 (Bethesda)">
        <title>Aegilops tauschii genome assembly Aet v5.0 features greater sequence contiguity and improved annotation.</title>
        <authorList>
            <person name="Wang L."/>
            <person name="Zhu T."/>
            <person name="Rodriguez J.C."/>
            <person name="Deal K.R."/>
            <person name="Dubcovsky J."/>
            <person name="McGuire P.E."/>
            <person name="Lux T."/>
            <person name="Spannagl M."/>
            <person name="Mayer K.F.X."/>
            <person name="Baldrich P."/>
            <person name="Meyers B.C."/>
            <person name="Huo N."/>
            <person name="Gu Y.Q."/>
            <person name="Zhou H."/>
            <person name="Devos K.M."/>
            <person name="Bennetzen J.L."/>
            <person name="Unver T."/>
            <person name="Budak H."/>
            <person name="Gulick P.J."/>
            <person name="Galiba G."/>
            <person name="Kalapos B."/>
            <person name="Nelson D.R."/>
            <person name="Li P."/>
            <person name="You F.M."/>
            <person name="Luo M.C."/>
            <person name="Dvorak J."/>
        </authorList>
    </citation>
    <scope>NUCLEOTIDE SEQUENCE [LARGE SCALE GENOMIC DNA]</scope>
    <source>
        <strain evidence="2">cv. AL8/78</strain>
    </source>
</reference>